<reference evidence="1" key="1">
    <citation type="submission" date="2024-07" db="EMBL/GenBank/DDBJ databases">
        <authorList>
            <person name="Yu S.T."/>
        </authorList>
    </citation>
    <scope>NUCLEOTIDE SEQUENCE</scope>
    <source>
        <strain evidence="1">R44</strain>
    </source>
</reference>
<gene>
    <name evidence="1" type="ORF">AB5J54_34735</name>
</gene>
<dbReference type="RefSeq" id="WP_369147897.1">
    <property type="nucleotide sequence ID" value="NZ_CP163444.1"/>
</dbReference>
<evidence type="ECO:0000313" key="1">
    <source>
        <dbReference type="EMBL" id="XDQ75372.1"/>
    </source>
</evidence>
<name>A0AB39T4M7_9ACTN</name>
<dbReference type="AlphaFoldDB" id="A0AB39T4M7"/>
<organism evidence="1">
    <name type="scientific">Streptomyces sp. R44</name>
    <dbReference type="NCBI Taxonomy" id="3238633"/>
    <lineage>
        <taxon>Bacteria</taxon>
        <taxon>Bacillati</taxon>
        <taxon>Actinomycetota</taxon>
        <taxon>Actinomycetes</taxon>
        <taxon>Kitasatosporales</taxon>
        <taxon>Streptomycetaceae</taxon>
        <taxon>Streptomyces</taxon>
    </lineage>
</organism>
<sequence>MHGTGQTVDVVLKWRRSEDIGAVLQEQPEPLVVGSPECVPQPCELHPEQITEHAYLGLLPEDLQEAIATWEEELLDEEEEEAEADFPTEYSSDLSLAPGWKAGGFATWHLSDPHPVDCTVCGTPMPPLLTAYYVEWDPASESWAPREDLRPDLFRHVITPTGVYLGRGYLRIHTCPADPCHSHRLSAPGRPL</sequence>
<proteinExistence type="predicted"/>
<protein>
    <submittedName>
        <fullName evidence="1">Uncharacterized protein</fullName>
    </submittedName>
</protein>
<accession>A0AB39T4M7</accession>
<dbReference type="EMBL" id="CP163444">
    <property type="protein sequence ID" value="XDQ75372.1"/>
    <property type="molecule type" value="Genomic_DNA"/>
</dbReference>